<gene>
    <name evidence="4" type="ORF">AB675_11482</name>
</gene>
<evidence type="ECO:0000256" key="3">
    <source>
        <dbReference type="ARBA" id="ARBA00023002"/>
    </source>
</evidence>
<organism evidence="4 5">
    <name type="scientific">Cyphellophora attinorum</name>
    <dbReference type="NCBI Taxonomy" id="1664694"/>
    <lineage>
        <taxon>Eukaryota</taxon>
        <taxon>Fungi</taxon>
        <taxon>Dikarya</taxon>
        <taxon>Ascomycota</taxon>
        <taxon>Pezizomycotina</taxon>
        <taxon>Eurotiomycetes</taxon>
        <taxon>Chaetothyriomycetidae</taxon>
        <taxon>Chaetothyriales</taxon>
        <taxon>Cyphellophoraceae</taxon>
        <taxon>Cyphellophora</taxon>
    </lineage>
</organism>
<dbReference type="OrthoDB" id="191139at2759"/>
<dbReference type="RefSeq" id="XP_017999906.1">
    <property type="nucleotide sequence ID" value="XM_018140333.1"/>
</dbReference>
<comment type="caution">
    <text evidence="4">The sequence shown here is derived from an EMBL/GenBank/DDBJ whole genome shotgun (WGS) entry which is preliminary data.</text>
</comment>
<dbReference type="AlphaFoldDB" id="A0A0N1HQ09"/>
<protein>
    <submittedName>
        <fullName evidence="4">Putative oxido</fullName>
    </submittedName>
</protein>
<dbReference type="PANTHER" id="PTHR24320">
    <property type="entry name" value="RETINOL DEHYDROGENASE"/>
    <property type="match status" value="1"/>
</dbReference>
<sequence length="259" mass="28322">MARILVTGSADGLGKLAAQSLVKQGHQVVVHARNEQRAKEAMEAVPEAETCLVADLSSVAEVKKMAAEANKLGRFDSVIHNAGMGYSSSAPTWTPEGYAATFAVNSLAPYILTCLMEKPDRLIYISSGLHRSGKDNMALDKLTWKNQRWNGFQAYNDTKLQNVILANAVARRWARPYSNSVDPLWQPTKMGGSGAPGDLREGIETQVWLATSDENAVKVSGRHFRLKKETRPNSAALSEKTQDAYLKACEELSGVKFPE</sequence>
<dbReference type="PANTHER" id="PTHR24320:SF274">
    <property type="entry name" value="CHAIN DEHYDROGENASE, PUTATIVE (AFU_ORTHOLOGUE AFUA_4G00440)-RELATED"/>
    <property type="match status" value="1"/>
</dbReference>
<keyword evidence="5" id="KW-1185">Reference proteome</keyword>
<dbReference type="Proteomes" id="UP000038010">
    <property type="component" value="Unassembled WGS sequence"/>
</dbReference>
<dbReference type="STRING" id="1664694.A0A0N1HQ09"/>
<comment type="similarity">
    <text evidence="1">Belongs to the short-chain dehydrogenases/reductases (SDR) family.</text>
</comment>
<accession>A0A0N1HQ09</accession>
<keyword evidence="3" id="KW-0560">Oxidoreductase</keyword>
<dbReference type="VEuPathDB" id="FungiDB:AB675_11482"/>
<dbReference type="Gene3D" id="3.40.50.720">
    <property type="entry name" value="NAD(P)-binding Rossmann-like Domain"/>
    <property type="match status" value="1"/>
</dbReference>
<dbReference type="SUPFAM" id="SSF51735">
    <property type="entry name" value="NAD(P)-binding Rossmann-fold domains"/>
    <property type="match status" value="1"/>
</dbReference>
<dbReference type="EMBL" id="LFJN01000013">
    <property type="protein sequence ID" value="KPI39943.1"/>
    <property type="molecule type" value="Genomic_DNA"/>
</dbReference>
<reference evidence="4 5" key="1">
    <citation type="submission" date="2015-06" db="EMBL/GenBank/DDBJ databases">
        <title>Draft genome of the ant-associated black yeast Phialophora attae CBS 131958.</title>
        <authorList>
            <person name="Moreno L.F."/>
            <person name="Stielow B.J."/>
            <person name="de Hoog S."/>
            <person name="Vicente V.A."/>
            <person name="Weiss V.A."/>
            <person name="de Vries M."/>
            <person name="Cruz L.M."/>
            <person name="Souza E.M."/>
        </authorList>
    </citation>
    <scope>NUCLEOTIDE SEQUENCE [LARGE SCALE GENOMIC DNA]</scope>
    <source>
        <strain evidence="4 5">CBS 131958</strain>
    </source>
</reference>
<dbReference type="PRINTS" id="PR00081">
    <property type="entry name" value="GDHRDH"/>
</dbReference>
<dbReference type="InterPro" id="IPR002347">
    <property type="entry name" value="SDR_fam"/>
</dbReference>
<dbReference type="Pfam" id="PF00106">
    <property type="entry name" value="adh_short"/>
    <property type="match status" value="1"/>
</dbReference>
<proteinExistence type="inferred from homology"/>
<evidence type="ECO:0000256" key="2">
    <source>
        <dbReference type="ARBA" id="ARBA00022857"/>
    </source>
</evidence>
<dbReference type="GeneID" id="28732214"/>
<name>A0A0N1HQ09_9EURO</name>
<evidence type="ECO:0000256" key="1">
    <source>
        <dbReference type="ARBA" id="ARBA00006484"/>
    </source>
</evidence>
<evidence type="ECO:0000313" key="5">
    <source>
        <dbReference type="Proteomes" id="UP000038010"/>
    </source>
</evidence>
<keyword evidence="2" id="KW-0521">NADP</keyword>
<dbReference type="GO" id="GO:0016491">
    <property type="term" value="F:oxidoreductase activity"/>
    <property type="evidence" value="ECO:0007669"/>
    <property type="project" value="UniProtKB-KW"/>
</dbReference>
<dbReference type="InterPro" id="IPR036291">
    <property type="entry name" value="NAD(P)-bd_dom_sf"/>
</dbReference>
<evidence type="ECO:0000313" key="4">
    <source>
        <dbReference type="EMBL" id="KPI39943.1"/>
    </source>
</evidence>